<reference evidence="1" key="2">
    <citation type="submission" date="2020-09" db="EMBL/GenBank/DDBJ databases">
        <authorList>
            <person name="Sun Q."/>
            <person name="Kim S."/>
        </authorList>
    </citation>
    <scope>NUCLEOTIDE SEQUENCE</scope>
    <source>
        <strain evidence="1">KCTC 12870</strain>
    </source>
</reference>
<comment type="caution">
    <text evidence="1">The sequence shown here is derived from an EMBL/GenBank/DDBJ whole genome shotgun (WGS) entry which is preliminary data.</text>
</comment>
<dbReference type="PANTHER" id="PTHR41339">
    <property type="entry name" value="LIPL48"/>
    <property type="match status" value="1"/>
</dbReference>
<evidence type="ECO:0000313" key="1">
    <source>
        <dbReference type="EMBL" id="GHC02269.1"/>
    </source>
</evidence>
<accession>A0A8J3DHD0</accession>
<gene>
    <name evidence="1" type="ORF">GCM10007047_18510</name>
</gene>
<evidence type="ECO:0008006" key="3">
    <source>
        <dbReference type="Google" id="ProtNLM"/>
    </source>
</evidence>
<dbReference type="Proteomes" id="UP000642829">
    <property type="component" value="Unassembled WGS sequence"/>
</dbReference>
<dbReference type="AlphaFoldDB" id="A0A8J3DHD0"/>
<name>A0A8J3DHD0_9BACT</name>
<keyword evidence="2" id="KW-1185">Reference proteome</keyword>
<dbReference type="EMBL" id="BMXG01000010">
    <property type="protein sequence ID" value="GHC02269.1"/>
    <property type="molecule type" value="Genomic_DNA"/>
</dbReference>
<dbReference type="PANTHER" id="PTHR41339:SF1">
    <property type="entry name" value="SECRETED PROTEIN"/>
    <property type="match status" value="1"/>
</dbReference>
<dbReference type="RefSeq" id="WP_189514375.1">
    <property type="nucleotide sequence ID" value="NZ_BMXG01000010.1"/>
</dbReference>
<reference evidence="1" key="1">
    <citation type="journal article" date="2014" name="Int. J. Syst. Evol. Microbiol.">
        <title>Complete genome sequence of Corynebacterium casei LMG S-19264T (=DSM 44701T), isolated from a smear-ripened cheese.</title>
        <authorList>
            <consortium name="US DOE Joint Genome Institute (JGI-PGF)"/>
            <person name="Walter F."/>
            <person name="Albersmeier A."/>
            <person name="Kalinowski J."/>
            <person name="Ruckert C."/>
        </authorList>
    </citation>
    <scope>NUCLEOTIDE SEQUENCE</scope>
    <source>
        <strain evidence="1">KCTC 12870</strain>
    </source>
</reference>
<proteinExistence type="predicted"/>
<organism evidence="1 2">
    <name type="scientific">Cerasicoccus arenae</name>
    <dbReference type="NCBI Taxonomy" id="424488"/>
    <lineage>
        <taxon>Bacteria</taxon>
        <taxon>Pseudomonadati</taxon>
        <taxon>Verrucomicrobiota</taxon>
        <taxon>Opitutia</taxon>
        <taxon>Puniceicoccales</taxon>
        <taxon>Cerasicoccaceae</taxon>
        <taxon>Cerasicoccus</taxon>
    </lineage>
</organism>
<evidence type="ECO:0000313" key="2">
    <source>
        <dbReference type="Proteomes" id="UP000642829"/>
    </source>
</evidence>
<sequence>MKHKSQLILAALCAAPFASGITYLDETVAGINKLNNGVGQAPSYEIDTNLNLGTAFPGETEFVLPAVVFVNNGATLTIPAGTIMRGQPRIVAGTSDAPGALIVTEDGMIDAVGTATAPIIWTTAATGTIGSFAKYVKGNQSPVWLDPSPLLSPLAPQISGTNTTKLWGGVALLGKAPNNLAGTRPPGLVGRGTLEGLPASAGANAYYGGSNPNDSSGRIIYNSIRHNGDILADGDEIQGLTLGSAGYGTELKYIEIYCSADDGIEIFGGTSFMDHILISFVEDDGLDLDQGYSGAIQYLVSIMANNTTYPSFGGGNAGEWDGDDYSSSFDSTGLPLTYPTFYNMTFVGASDNGNKGLNADTGWGGNLYNSIVYNFPTEGFAFGNGGFPGTNSSDRIANDTIDFSGVVFFNSPSTTANAGTVISSGFNNTTAITLLGNSQVVGTNGLIPVPTGSATEYAVFPSFGLGVGYTGNYFTPASYKGAFDPDTTATIWTTGWTALNHLDMIPDRADGLDVDGL</sequence>
<protein>
    <recommendedName>
        <fullName evidence="3">T9SS C-terminal target domain-containing protein</fullName>
    </recommendedName>
</protein>